<name>A0A6A5C6J4_NAEFO</name>
<comment type="caution">
    <text evidence="3">The sequence shown here is derived from an EMBL/GenBank/DDBJ whole genome shotgun (WGS) entry which is preliminary data.</text>
</comment>
<feature type="coiled-coil region" evidence="1">
    <location>
        <begin position="57"/>
        <end position="91"/>
    </location>
</feature>
<dbReference type="VEuPathDB" id="AmoebaDB:FDP41_000816"/>
<dbReference type="RefSeq" id="XP_044569630.1">
    <property type="nucleotide sequence ID" value="XM_044711983.1"/>
</dbReference>
<feature type="coiled-coil region" evidence="1">
    <location>
        <begin position="132"/>
        <end position="180"/>
    </location>
</feature>
<protein>
    <submittedName>
        <fullName evidence="3">Uncharacterized protein</fullName>
    </submittedName>
</protein>
<dbReference type="OrthoDB" id="10504737at2759"/>
<evidence type="ECO:0000256" key="1">
    <source>
        <dbReference type="SAM" id="Coils"/>
    </source>
</evidence>
<dbReference type="GeneID" id="68108034"/>
<feature type="region of interest" description="Disordered" evidence="2">
    <location>
        <begin position="1"/>
        <end position="28"/>
    </location>
</feature>
<dbReference type="VEuPathDB" id="AmoebaDB:NF0103040"/>
<organism evidence="3 4">
    <name type="scientific">Naegleria fowleri</name>
    <name type="common">Brain eating amoeba</name>
    <dbReference type="NCBI Taxonomy" id="5763"/>
    <lineage>
        <taxon>Eukaryota</taxon>
        <taxon>Discoba</taxon>
        <taxon>Heterolobosea</taxon>
        <taxon>Tetramitia</taxon>
        <taxon>Eutetramitia</taxon>
        <taxon>Vahlkampfiidae</taxon>
        <taxon>Naegleria</taxon>
    </lineage>
</organism>
<dbReference type="Proteomes" id="UP000444721">
    <property type="component" value="Unassembled WGS sequence"/>
</dbReference>
<dbReference type="EMBL" id="VFQX01000002">
    <property type="protein sequence ID" value="KAF0984917.1"/>
    <property type="molecule type" value="Genomic_DNA"/>
</dbReference>
<feature type="coiled-coil region" evidence="1">
    <location>
        <begin position="213"/>
        <end position="247"/>
    </location>
</feature>
<evidence type="ECO:0000313" key="4">
    <source>
        <dbReference type="Proteomes" id="UP000444721"/>
    </source>
</evidence>
<gene>
    <name evidence="3" type="ORF">FDP41_000816</name>
</gene>
<sequence>MTNQNTLSYQHNSTMKSSLPPQTTGSSTTSILQRLESKMFQFFSEQRQYENLSQRQCEEFETKLFQREEECRQLSQENGRLSMKVNELNALLHQYTWNIEEKEQIFRQNLEKLETDQPHSNMKEESTLKHSIEILQYLNKELNQNIDRLKLLLESNASMKESLQQQISDLQEQVERKELLLAEQFKSFSNEKALYSQRMVLLHTENLHLKTKVQDSERMASQLLILIQDLRNETDALRKDYAQAFQTLKKEFKQCQIRQFLKKGSVKQ</sequence>
<evidence type="ECO:0000313" key="3">
    <source>
        <dbReference type="EMBL" id="KAF0984917.1"/>
    </source>
</evidence>
<evidence type="ECO:0000256" key="2">
    <source>
        <dbReference type="SAM" id="MobiDB-lite"/>
    </source>
</evidence>
<keyword evidence="1" id="KW-0175">Coiled coil</keyword>
<reference evidence="3 4" key="1">
    <citation type="journal article" date="2019" name="Sci. Rep.">
        <title>Nanopore sequencing improves the draft genome of the human pathogenic amoeba Naegleria fowleri.</title>
        <authorList>
            <person name="Liechti N."/>
            <person name="Schurch N."/>
            <person name="Bruggmann R."/>
            <person name="Wittwer M."/>
        </authorList>
    </citation>
    <scope>NUCLEOTIDE SEQUENCE [LARGE SCALE GENOMIC DNA]</scope>
    <source>
        <strain evidence="3 4">ATCC 30894</strain>
    </source>
</reference>
<dbReference type="VEuPathDB" id="AmoebaDB:NfTy_032080"/>
<accession>A0A6A5C6J4</accession>
<dbReference type="AlphaFoldDB" id="A0A6A5C6J4"/>
<keyword evidence="4" id="KW-1185">Reference proteome</keyword>
<proteinExistence type="predicted"/>